<reference evidence="4" key="1">
    <citation type="submission" date="2017-03" db="EMBL/GenBank/DDBJ databases">
        <title>Phytopthora megakarya and P. palmivora, two closely related causual agents of cacao black pod achieved similar genome size and gene model numbers by different mechanisms.</title>
        <authorList>
            <person name="Ali S."/>
            <person name="Shao J."/>
            <person name="Larry D.J."/>
            <person name="Kronmiller B."/>
            <person name="Shen D."/>
            <person name="Strem M.D."/>
            <person name="Melnick R.L."/>
            <person name="Guiltinan M.J."/>
            <person name="Tyler B.M."/>
            <person name="Meinhardt L.W."/>
            <person name="Bailey B.A."/>
        </authorList>
    </citation>
    <scope>NUCLEOTIDE SEQUENCE [LARGE SCALE GENOMIC DNA]</scope>
    <source>
        <strain evidence="4">zdho120</strain>
    </source>
</reference>
<dbReference type="GO" id="GO:0030125">
    <property type="term" value="C:clathrin vesicle coat"/>
    <property type="evidence" value="ECO:0007669"/>
    <property type="project" value="TreeGrafter"/>
</dbReference>
<dbReference type="OrthoDB" id="4033880at2759"/>
<organism evidence="3 4">
    <name type="scientific">Phytophthora megakarya</name>
    <dbReference type="NCBI Taxonomy" id="4795"/>
    <lineage>
        <taxon>Eukaryota</taxon>
        <taxon>Sar</taxon>
        <taxon>Stramenopiles</taxon>
        <taxon>Oomycota</taxon>
        <taxon>Peronosporomycetes</taxon>
        <taxon>Peronosporales</taxon>
        <taxon>Peronosporaceae</taxon>
        <taxon>Phytophthora</taxon>
    </lineage>
</organism>
<evidence type="ECO:0000256" key="1">
    <source>
        <dbReference type="SAM" id="MobiDB-lite"/>
    </source>
</evidence>
<dbReference type="Gene3D" id="1.25.40.90">
    <property type="match status" value="1"/>
</dbReference>
<name>A0A225W2F6_9STRA</name>
<dbReference type="EMBL" id="NBNE01002195">
    <property type="protein sequence ID" value="OWZ11197.1"/>
    <property type="molecule type" value="Genomic_DNA"/>
</dbReference>
<evidence type="ECO:0000313" key="3">
    <source>
        <dbReference type="EMBL" id="OWZ11197.1"/>
    </source>
</evidence>
<dbReference type="AlphaFoldDB" id="A0A225W2F6"/>
<dbReference type="PANTHER" id="PTHR12276">
    <property type="entry name" value="EPSIN/ENT-RELATED"/>
    <property type="match status" value="1"/>
</dbReference>
<dbReference type="Pfam" id="PF01417">
    <property type="entry name" value="ENTH"/>
    <property type="match status" value="1"/>
</dbReference>
<feature type="region of interest" description="Disordered" evidence="1">
    <location>
        <begin position="180"/>
        <end position="242"/>
    </location>
</feature>
<dbReference type="SUPFAM" id="SSF48464">
    <property type="entry name" value="ENTH/VHS domain"/>
    <property type="match status" value="1"/>
</dbReference>
<sequence>MDRLRAAFDEVVEIVKSALNGEPKTPAEILLDEHLPLDEEGLASLTLKNRQGTGIPTFVMNELASRTKNVVDCPCIQARIWEILIDHQTNPNLMKKALNLLQYLLINGSPEVLKDTRSPARMSFLRELAAEYNKYEYEQYEFSQNLDVGGGVRKTAAEINVLLEDDDALFQARKKAEKLHQNLSSRGLRNAYPSPRANSPFHDETRPPVYSDMPHFGSRSDDDIASKIVTHPSSDSDDNEDR</sequence>
<proteinExistence type="predicted"/>
<evidence type="ECO:0000313" key="4">
    <source>
        <dbReference type="Proteomes" id="UP000198211"/>
    </source>
</evidence>
<gene>
    <name evidence="3" type="ORF">PHMEG_00015814</name>
</gene>
<evidence type="ECO:0000259" key="2">
    <source>
        <dbReference type="PROSITE" id="PS50942"/>
    </source>
</evidence>
<dbReference type="STRING" id="4795.A0A225W2F6"/>
<dbReference type="PANTHER" id="PTHR12276:SF45">
    <property type="entry name" value="CLATHRIN INTERACTOR 1"/>
    <property type="match status" value="1"/>
</dbReference>
<dbReference type="GO" id="GO:0006897">
    <property type="term" value="P:endocytosis"/>
    <property type="evidence" value="ECO:0007669"/>
    <property type="project" value="TreeGrafter"/>
</dbReference>
<dbReference type="PROSITE" id="PS50942">
    <property type="entry name" value="ENTH"/>
    <property type="match status" value="1"/>
</dbReference>
<comment type="caution">
    <text evidence="3">The sequence shown here is derived from an EMBL/GenBank/DDBJ whole genome shotgun (WGS) entry which is preliminary data.</text>
</comment>
<dbReference type="Proteomes" id="UP000198211">
    <property type="component" value="Unassembled WGS sequence"/>
</dbReference>
<dbReference type="GO" id="GO:0005543">
    <property type="term" value="F:phospholipid binding"/>
    <property type="evidence" value="ECO:0007669"/>
    <property type="project" value="TreeGrafter"/>
</dbReference>
<dbReference type="InterPro" id="IPR008942">
    <property type="entry name" value="ENTH_VHS"/>
</dbReference>
<feature type="domain" description="ENTH" evidence="2">
    <location>
        <begin position="32"/>
        <end position="173"/>
    </location>
</feature>
<dbReference type="GO" id="GO:0005768">
    <property type="term" value="C:endosome"/>
    <property type="evidence" value="ECO:0007669"/>
    <property type="project" value="TreeGrafter"/>
</dbReference>
<dbReference type="InterPro" id="IPR013809">
    <property type="entry name" value="ENTH"/>
</dbReference>
<dbReference type="GO" id="GO:0005886">
    <property type="term" value="C:plasma membrane"/>
    <property type="evidence" value="ECO:0007669"/>
    <property type="project" value="TreeGrafter"/>
</dbReference>
<dbReference type="SMART" id="SM00273">
    <property type="entry name" value="ENTH"/>
    <property type="match status" value="1"/>
</dbReference>
<keyword evidence="4" id="KW-1185">Reference proteome</keyword>
<accession>A0A225W2F6</accession>
<dbReference type="GO" id="GO:0030276">
    <property type="term" value="F:clathrin binding"/>
    <property type="evidence" value="ECO:0007669"/>
    <property type="project" value="TreeGrafter"/>
</dbReference>
<protein>
    <submittedName>
        <fullName evidence="3">Epsin-like protein</fullName>
    </submittedName>
</protein>